<reference evidence="3" key="2">
    <citation type="submission" date="2020-09" db="EMBL/GenBank/DDBJ databases">
        <authorList>
            <person name="Sun Q."/>
            <person name="Zhou Y."/>
        </authorList>
    </citation>
    <scope>NUCLEOTIDE SEQUENCE</scope>
    <source>
        <strain evidence="3">CGMCC 1.15447</strain>
    </source>
</reference>
<reference evidence="3" key="1">
    <citation type="journal article" date="2014" name="Int. J. Syst. Evol. Microbiol.">
        <title>Complete genome sequence of Corynebacterium casei LMG S-19264T (=DSM 44701T), isolated from a smear-ripened cheese.</title>
        <authorList>
            <consortium name="US DOE Joint Genome Institute (JGI-PGF)"/>
            <person name="Walter F."/>
            <person name="Albersmeier A."/>
            <person name="Kalinowski J."/>
            <person name="Ruckert C."/>
        </authorList>
    </citation>
    <scope>NUCLEOTIDE SEQUENCE</scope>
    <source>
        <strain evidence="3">CGMCC 1.15447</strain>
    </source>
</reference>
<evidence type="ECO:0000313" key="3">
    <source>
        <dbReference type="EMBL" id="GGA80462.1"/>
    </source>
</evidence>
<dbReference type="GO" id="GO:0015074">
    <property type="term" value="P:DNA integration"/>
    <property type="evidence" value="ECO:0007669"/>
    <property type="project" value="InterPro"/>
</dbReference>
<keyword evidence="4" id="KW-1185">Reference proteome</keyword>
<gene>
    <name evidence="3" type="ORF">GCM10011507_34620</name>
</gene>
<proteinExistence type="predicted"/>
<dbReference type="Proteomes" id="UP000648801">
    <property type="component" value="Unassembled WGS sequence"/>
</dbReference>
<dbReference type="GO" id="GO:0006310">
    <property type="term" value="P:DNA recombination"/>
    <property type="evidence" value="ECO:0007669"/>
    <property type="project" value="UniProtKB-KW"/>
</dbReference>
<dbReference type="AlphaFoldDB" id="A0A916WAL4"/>
<accession>A0A916WAL4</accession>
<organism evidence="3 4">
    <name type="scientific">Edaphobacter acidisoli</name>
    <dbReference type="NCBI Taxonomy" id="2040573"/>
    <lineage>
        <taxon>Bacteria</taxon>
        <taxon>Pseudomonadati</taxon>
        <taxon>Acidobacteriota</taxon>
        <taxon>Terriglobia</taxon>
        <taxon>Terriglobales</taxon>
        <taxon>Acidobacteriaceae</taxon>
        <taxon>Edaphobacter</taxon>
    </lineage>
</organism>
<dbReference type="Gene3D" id="1.10.443.10">
    <property type="entry name" value="Intergrase catalytic core"/>
    <property type="match status" value="1"/>
</dbReference>
<dbReference type="EMBL" id="BMJB01000005">
    <property type="protein sequence ID" value="GGA80462.1"/>
    <property type="molecule type" value="Genomic_DNA"/>
</dbReference>
<name>A0A916WAL4_9BACT</name>
<dbReference type="InterPro" id="IPR011010">
    <property type="entry name" value="DNA_brk_join_enz"/>
</dbReference>
<evidence type="ECO:0000259" key="2">
    <source>
        <dbReference type="PROSITE" id="PS51898"/>
    </source>
</evidence>
<dbReference type="InterPro" id="IPR002104">
    <property type="entry name" value="Integrase_catalytic"/>
</dbReference>
<comment type="caution">
    <text evidence="3">The sequence shown here is derived from an EMBL/GenBank/DDBJ whole genome shotgun (WGS) entry which is preliminary data.</text>
</comment>
<dbReference type="Pfam" id="PF00589">
    <property type="entry name" value="Phage_integrase"/>
    <property type="match status" value="1"/>
</dbReference>
<dbReference type="SUPFAM" id="SSF56349">
    <property type="entry name" value="DNA breaking-rejoining enzymes"/>
    <property type="match status" value="1"/>
</dbReference>
<keyword evidence="1" id="KW-0233">DNA recombination</keyword>
<dbReference type="PROSITE" id="PS51898">
    <property type="entry name" value="TYR_RECOMBINASE"/>
    <property type="match status" value="1"/>
</dbReference>
<protein>
    <recommendedName>
        <fullName evidence="2">Tyr recombinase domain-containing protein</fullName>
    </recommendedName>
</protein>
<sequence>MLYGSFHWNPFVFASTRKRGKLPYSPDSSLTRSFRPAANRAKIAKHIGWHTFRRTFSTLLKANGEDIKTVQELLRHATVKMTLEVYAQAVTRICHEVCYFAALPTHQGE</sequence>
<dbReference type="InterPro" id="IPR013762">
    <property type="entry name" value="Integrase-like_cat_sf"/>
</dbReference>
<evidence type="ECO:0000313" key="4">
    <source>
        <dbReference type="Proteomes" id="UP000648801"/>
    </source>
</evidence>
<dbReference type="GO" id="GO:0003677">
    <property type="term" value="F:DNA binding"/>
    <property type="evidence" value="ECO:0007669"/>
    <property type="project" value="InterPro"/>
</dbReference>
<evidence type="ECO:0000256" key="1">
    <source>
        <dbReference type="ARBA" id="ARBA00023172"/>
    </source>
</evidence>
<feature type="domain" description="Tyr recombinase" evidence="2">
    <location>
        <begin position="1"/>
        <end position="100"/>
    </location>
</feature>